<keyword evidence="2 5" id="KW-0560">Oxidoreductase</keyword>
<feature type="domain" description="Aldehyde dehydrogenase" evidence="4">
    <location>
        <begin position="16"/>
        <end position="474"/>
    </location>
</feature>
<organism evidence="5 6">
    <name type="scientific">Lysinibacter cavernae</name>
    <dbReference type="NCBI Taxonomy" id="1640652"/>
    <lineage>
        <taxon>Bacteria</taxon>
        <taxon>Bacillati</taxon>
        <taxon>Actinomycetota</taxon>
        <taxon>Actinomycetes</taxon>
        <taxon>Micrococcales</taxon>
        <taxon>Microbacteriaceae</taxon>
        <taxon>Lysinibacter</taxon>
    </lineage>
</organism>
<dbReference type="SUPFAM" id="SSF53720">
    <property type="entry name" value="ALDH-like"/>
    <property type="match status" value="1"/>
</dbReference>
<evidence type="ECO:0000256" key="3">
    <source>
        <dbReference type="ARBA" id="ARBA00023027"/>
    </source>
</evidence>
<evidence type="ECO:0000313" key="5">
    <source>
        <dbReference type="EMBL" id="NIH52657.1"/>
    </source>
</evidence>
<evidence type="ECO:0000256" key="1">
    <source>
        <dbReference type="ARBA" id="ARBA00013048"/>
    </source>
</evidence>
<dbReference type="PANTHER" id="PTHR43866:SF4">
    <property type="entry name" value="MALONATE-SEMIALDEHYDE DEHYDROGENASE"/>
    <property type="match status" value="1"/>
</dbReference>
<dbReference type="CDD" id="cd07085">
    <property type="entry name" value="ALDH_F6_MMSDH"/>
    <property type="match status" value="1"/>
</dbReference>
<dbReference type="GO" id="GO:0006210">
    <property type="term" value="P:thymine catabolic process"/>
    <property type="evidence" value="ECO:0007669"/>
    <property type="project" value="TreeGrafter"/>
</dbReference>
<dbReference type="Gene3D" id="3.40.605.10">
    <property type="entry name" value="Aldehyde Dehydrogenase, Chain A, domain 1"/>
    <property type="match status" value="1"/>
</dbReference>
<dbReference type="Pfam" id="PF00171">
    <property type="entry name" value="Aldedh"/>
    <property type="match status" value="1"/>
</dbReference>
<dbReference type="EMBL" id="JAAMOX010000001">
    <property type="protein sequence ID" value="NIH52657.1"/>
    <property type="molecule type" value="Genomic_DNA"/>
</dbReference>
<dbReference type="PANTHER" id="PTHR43866">
    <property type="entry name" value="MALONATE-SEMIALDEHYDE DEHYDROGENASE"/>
    <property type="match status" value="1"/>
</dbReference>
<proteinExistence type="predicted"/>
<dbReference type="InterPro" id="IPR015590">
    <property type="entry name" value="Aldehyde_DH_dom"/>
</dbReference>
<keyword evidence="3" id="KW-0520">NAD</keyword>
<accession>A0A7X5TTG9</accession>
<dbReference type="RefSeq" id="WP_167147524.1">
    <property type="nucleotide sequence ID" value="NZ_JAAMOX010000001.1"/>
</dbReference>
<dbReference type="AlphaFoldDB" id="A0A7X5TTG9"/>
<dbReference type="NCBIfam" id="TIGR01722">
    <property type="entry name" value="MMSDH"/>
    <property type="match status" value="1"/>
</dbReference>
<dbReference type="Gene3D" id="3.40.309.10">
    <property type="entry name" value="Aldehyde Dehydrogenase, Chain A, domain 2"/>
    <property type="match status" value="1"/>
</dbReference>
<comment type="caution">
    <text evidence="5">The sequence shown here is derived from an EMBL/GenBank/DDBJ whole genome shotgun (WGS) entry which is preliminary data.</text>
</comment>
<dbReference type="InterPro" id="IPR016163">
    <property type="entry name" value="Ald_DH_C"/>
</dbReference>
<dbReference type="Proteomes" id="UP000541033">
    <property type="component" value="Unassembled WGS sequence"/>
</dbReference>
<evidence type="ECO:0000259" key="4">
    <source>
        <dbReference type="Pfam" id="PF00171"/>
    </source>
</evidence>
<dbReference type="InterPro" id="IPR016160">
    <property type="entry name" value="Ald_DH_CS_CYS"/>
</dbReference>
<dbReference type="InterPro" id="IPR016162">
    <property type="entry name" value="Ald_DH_N"/>
</dbReference>
<dbReference type="FunFam" id="3.40.605.10:FF:000003">
    <property type="entry name" value="Methylmalonate-semialdehyde dehydrogenase [acylating]"/>
    <property type="match status" value="1"/>
</dbReference>
<evidence type="ECO:0000313" key="6">
    <source>
        <dbReference type="Proteomes" id="UP000541033"/>
    </source>
</evidence>
<name>A0A7X5TTG9_9MICO</name>
<dbReference type="InterPro" id="IPR010061">
    <property type="entry name" value="MeMal-semiAld_DH"/>
</dbReference>
<keyword evidence="6" id="KW-1185">Reference proteome</keyword>
<reference evidence="5 6" key="1">
    <citation type="submission" date="2020-02" db="EMBL/GenBank/DDBJ databases">
        <title>Sequencing the genomes of 1000 actinobacteria strains.</title>
        <authorList>
            <person name="Klenk H.-P."/>
        </authorList>
    </citation>
    <scope>NUCLEOTIDE SEQUENCE [LARGE SCALE GENOMIC DNA]</scope>
    <source>
        <strain evidence="5 6">DSM 27960</strain>
    </source>
</reference>
<dbReference type="PROSITE" id="PS00070">
    <property type="entry name" value="ALDEHYDE_DEHYDR_CYS"/>
    <property type="match status" value="1"/>
</dbReference>
<evidence type="ECO:0000256" key="2">
    <source>
        <dbReference type="ARBA" id="ARBA00023002"/>
    </source>
</evidence>
<gene>
    <name evidence="5" type="ORF">FHX76_000525</name>
</gene>
<dbReference type="GO" id="GO:0006574">
    <property type="term" value="P:L-valine catabolic process"/>
    <property type="evidence" value="ECO:0007669"/>
    <property type="project" value="TreeGrafter"/>
</dbReference>
<dbReference type="FunFam" id="3.40.309.10:FF:000002">
    <property type="entry name" value="Methylmalonate-semialdehyde dehydrogenase (Acylating)"/>
    <property type="match status" value="1"/>
</dbReference>
<dbReference type="EC" id="1.2.1.27" evidence="1"/>
<sequence>MQTIPHFINGEHVSDAERFAPVYNPATGAQEKQVVLASTAQVEDAIAAAAGALPGWRATSLAKRTAIFFRVRQLIEERKGELAAILTSEHGKVLSDAEGEINRGLENIEFATGLSHMLKGERAEQVSSGVDVHSSRQPVGVVACITPFNFPAMVPLWMIGSALACGNTVLLKPSEKDPSSAVFIAELFAEAGLPSGVLNVVQGDKEAVDAILDSQEVKAISFVGSTPIAQSIYARAAERGKRVQALGGAKNHMVVLPDADLSMAADAAINAAYGSAGERCMAVSVVVAVGSIADELVEAIAERGRSLVIGAGTDATSQMGPLITREHRDKVAGYVAGAANEGATVVLDGREHAFDSDGFFIGVSLIDHVKPGMRVYDDEIFGPVLSVVRVDTYDEAVALTNANEFGNGVAIFTRDGGAARQFEFEIEAGMVGVNVPIPVPVGSFSFGGWKNSLFGDTHMYGPDSIRFYTRGKVVTTRWPDPAQSTIDLGFPQVD</sequence>
<protein>
    <recommendedName>
        <fullName evidence="1">methylmalonate-semialdehyde dehydrogenase (CoA acylating)</fullName>
        <ecNumber evidence="1">1.2.1.27</ecNumber>
    </recommendedName>
</protein>
<dbReference type="GO" id="GO:0004491">
    <property type="term" value="F:methylmalonate-semialdehyde dehydrogenase (acylating, NAD) activity"/>
    <property type="evidence" value="ECO:0007669"/>
    <property type="project" value="UniProtKB-EC"/>
</dbReference>
<dbReference type="InterPro" id="IPR016161">
    <property type="entry name" value="Ald_DH/histidinol_DH"/>
</dbReference>